<organism evidence="2 3">
    <name type="scientific">Pseudomonas shahriarae</name>
    <dbReference type="NCBI Taxonomy" id="2745512"/>
    <lineage>
        <taxon>Bacteria</taxon>
        <taxon>Pseudomonadati</taxon>
        <taxon>Pseudomonadota</taxon>
        <taxon>Gammaproteobacteria</taxon>
        <taxon>Pseudomonadales</taxon>
        <taxon>Pseudomonadaceae</taxon>
        <taxon>Pseudomonas</taxon>
    </lineage>
</organism>
<sequence>MNKNSYRYLVPLIFGTLLSASLLVTWHSHIYSRTFFKPDLQQSYLIVSSVLAIITSLGMLFFKANITPGNTLKNIKIIICTPIAALIVCMLILVIPFSLSIYLSTGTQSSYTTAYKKNLRRQKKL</sequence>
<reference evidence="2" key="1">
    <citation type="submission" date="2022-05" db="EMBL/GenBank/DDBJ databases">
        <title>Novel Pseudomonas spp. Isolated from a Rainbow Trout Aquaculture Facility.</title>
        <authorList>
            <person name="Testerman T."/>
            <person name="Graf J."/>
        </authorList>
    </citation>
    <scope>NUCLEOTIDE SEQUENCE</scope>
    <source>
        <strain evidence="2">ID1050</strain>
    </source>
</reference>
<evidence type="ECO:0000313" key="3">
    <source>
        <dbReference type="Proteomes" id="UP001148189"/>
    </source>
</evidence>
<keyword evidence="1" id="KW-1133">Transmembrane helix</keyword>
<accession>A0ABT5NFX1</accession>
<feature type="transmembrane region" description="Helical" evidence="1">
    <location>
        <begin position="43"/>
        <end position="62"/>
    </location>
</feature>
<keyword evidence="3" id="KW-1185">Reference proteome</keyword>
<dbReference type="Pfam" id="PF10326">
    <property type="entry name" value="7TM_GPCR_Str"/>
    <property type="match status" value="1"/>
</dbReference>
<comment type="caution">
    <text evidence="2">The sequence shown here is derived from an EMBL/GenBank/DDBJ whole genome shotgun (WGS) entry which is preliminary data.</text>
</comment>
<keyword evidence="1" id="KW-0472">Membrane</keyword>
<protein>
    <submittedName>
        <fullName evidence="2">Uncharacterized protein</fullName>
    </submittedName>
</protein>
<evidence type="ECO:0000256" key="1">
    <source>
        <dbReference type="SAM" id="Phobius"/>
    </source>
</evidence>
<feature type="transmembrane region" description="Helical" evidence="1">
    <location>
        <begin position="12"/>
        <end position="31"/>
    </location>
</feature>
<dbReference type="Proteomes" id="UP001148189">
    <property type="component" value="Unassembled WGS sequence"/>
</dbReference>
<gene>
    <name evidence="2" type="ORF">M5G21_21060</name>
</gene>
<name>A0ABT5NFX1_9PSED</name>
<dbReference type="InterPro" id="IPR019428">
    <property type="entry name" value="7TM_GPCR_serpentine_rcpt_Str"/>
</dbReference>
<feature type="transmembrane region" description="Helical" evidence="1">
    <location>
        <begin position="83"/>
        <end position="103"/>
    </location>
</feature>
<evidence type="ECO:0000313" key="2">
    <source>
        <dbReference type="EMBL" id="MDD0987450.1"/>
    </source>
</evidence>
<dbReference type="RefSeq" id="WP_273866490.1">
    <property type="nucleotide sequence ID" value="NZ_JAMDHD010000032.1"/>
</dbReference>
<proteinExistence type="predicted"/>
<keyword evidence="1" id="KW-0812">Transmembrane</keyword>
<dbReference type="EMBL" id="JAMDHD010000032">
    <property type="protein sequence ID" value="MDD0987450.1"/>
    <property type="molecule type" value="Genomic_DNA"/>
</dbReference>